<dbReference type="InterPro" id="IPR021317">
    <property type="entry name" value="DUF2917"/>
</dbReference>
<accession>A0A9X1YFT1</accession>
<comment type="caution">
    <text evidence="1">The sequence shown here is derived from an EMBL/GenBank/DDBJ whole genome shotgun (WGS) entry which is preliminary data.</text>
</comment>
<name>A0A9X1YFT1_9BURK</name>
<dbReference type="Pfam" id="PF11142">
    <property type="entry name" value="DUF2917"/>
    <property type="match status" value="1"/>
</dbReference>
<evidence type="ECO:0000313" key="2">
    <source>
        <dbReference type="Proteomes" id="UP001139353"/>
    </source>
</evidence>
<sequence>MDHTLALRPTLARRRAEASDAVVRLAAHATATHELRAGACIAVQSGRVWLTQTGDANDYIVDAGQRHVVACDGRVVIESFTPQATLRVLRRAPAARPGFP</sequence>
<reference evidence="1" key="1">
    <citation type="submission" date="2021-11" db="EMBL/GenBank/DDBJ databases">
        <title>BS-T2-15 a new species belonging to the Comamonadaceae family isolated from the soil of a French oak forest.</title>
        <authorList>
            <person name="Mieszkin S."/>
            <person name="Alain K."/>
        </authorList>
    </citation>
    <scope>NUCLEOTIDE SEQUENCE</scope>
    <source>
        <strain evidence="1">BS-T2-15</strain>
    </source>
</reference>
<gene>
    <name evidence="1" type="ORF">LPC04_07550</name>
</gene>
<proteinExistence type="predicted"/>
<dbReference type="EMBL" id="JAJLJH010000001">
    <property type="protein sequence ID" value="MCK9685559.1"/>
    <property type="molecule type" value="Genomic_DNA"/>
</dbReference>
<organism evidence="1 2">
    <name type="scientific">Scleromatobacter humisilvae</name>
    <dbReference type="NCBI Taxonomy" id="2897159"/>
    <lineage>
        <taxon>Bacteria</taxon>
        <taxon>Pseudomonadati</taxon>
        <taxon>Pseudomonadota</taxon>
        <taxon>Betaproteobacteria</taxon>
        <taxon>Burkholderiales</taxon>
        <taxon>Sphaerotilaceae</taxon>
        <taxon>Scleromatobacter</taxon>
    </lineage>
</organism>
<dbReference type="AlphaFoldDB" id="A0A9X1YFT1"/>
<dbReference type="Proteomes" id="UP001139353">
    <property type="component" value="Unassembled WGS sequence"/>
</dbReference>
<keyword evidence="2" id="KW-1185">Reference proteome</keyword>
<evidence type="ECO:0000313" key="1">
    <source>
        <dbReference type="EMBL" id="MCK9685559.1"/>
    </source>
</evidence>
<protein>
    <submittedName>
        <fullName evidence="1">DUF2917 domain-containing protein</fullName>
    </submittedName>
</protein>
<dbReference type="RefSeq" id="WP_275681558.1">
    <property type="nucleotide sequence ID" value="NZ_JAJLJH010000001.1"/>
</dbReference>